<dbReference type="InterPro" id="IPR053193">
    <property type="entry name" value="MetalloPDE_YfcE-like"/>
</dbReference>
<dbReference type="Proteomes" id="UP000094067">
    <property type="component" value="Unassembled WGS sequence"/>
</dbReference>
<gene>
    <name evidence="6" type="ORF">BEH84_05951</name>
    <name evidence="7" type="ORF">BEI61_04509</name>
</gene>
<dbReference type="PANTHER" id="PTHR43165:SF1">
    <property type="entry name" value="PHOSPHODIESTERASE MJ0936"/>
    <property type="match status" value="1"/>
</dbReference>
<dbReference type="GO" id="GO:0046872">
    <property type="term" value="F:metal ion binding"/>
    <property type="evidence" value="ECO:0007669"/>
    <property type="project" value="UniProtKB-KW"/>
</dbReference>
<evidence type="ECO:0000256" key="4">
    <source>
        <dbReference type="RuleBase" id="RU362039"/>
    </source>
</evidence>
<comment type="similarity">
    <text evidence="1 4">Belongs to the metallophosphoesterase superfamily. YfcE family.</text>
</comment>
<proteinExistence type="inferred from homology"/>
<dbReference type="Proteomes" id="UP000095003">
    <property type="component" value="Unassembled WGS sequence"/>
</dbReference>
<dbReference type="EMBL" id="MCGH01000003">
    <property type="protein sequence ID" value="ODM03711.1"/>
    <property type="molecule type" value="Genomic_DNA"/>
</dbReference>
<dbReference type="GO" id="GO:0016787">
    <property type="term" value="F:hydrolase activity"/>
    <property type="evidence" value="ECO:0007669"/>
    <property type="project" value="UniProtKB-UniRule"/>
</dbReference>
<feature type="domain" description="Calcineurin-like phosphoesterase" evidence="5">
    <location>
        <begin position="1"/>
        <end position="137"/>
    </location>
</feature>
<dbReference type="PATRIC" id="fig|1432052.3.peg.6572"/>
<dbReference type="InterPro" id="IPR029052">
    <property type="entry name" value="Metallo-depent_PP-like"/>
</dbReference>
<dbReference type="NCBIfam" id="TIGR00040">
    <property type="entry name" value="yfcE"/>
    <property type="match status" value="1"/>
</dbReference>
<evidence type="ECO:0000256" key="1">
    <source>
        <dbReference type="ARBA" id="ARBA00008950"/>
    </source>
</evidence>
<dbReference type="Pfam" id="PF12850">
    <property type="entry name" value="Metallophos_2"/>
    <property type="match status" value="1"/>
</dbReference>
<evidence type="ECO:0000313" key="9">
    <source>
        <dbReference type="Proteomes" id="UP000095003"/>
    </source>
</evidence>
<dbReference type="InterPro" id="IPR024654">
    <property type="entry name" value="Calcineurin-like_PHP_lpxH"/>
</dbReference>
<evidence type="ECO:0000313" key="7">
    <source>
        <dbReference type="EMBL" id="ODM03711.1"/>
    </source>
</evidence>
<keyword evidence="3" id="KW-0378">Hydrolase</keyword>
<evidence type="ECO:0000256" key="3">
    <source>
        <dbReference type="ARBA" id="ARBA00022801"/>
    </source>
</evidence>
<comment type="cofactor">
    <cofactor evidence="4">
        <name>a divalent metal cation</name>
        <dbReference type="ChEBI" id="CHEBI:60240"/>
    </cofactor>
</comment>
<dbReference type="EC" id="3.1.4.-" evidence="4"/>
<evidence type="ECO:0000256" key="2">
    <source>
        <dbReference type="ARBA" id="ARBA00022723"/>
    </source>
</evidence>
<organism evidence="7 8">
    <name type="scientific">Eisenbergiella tayi</name>
    <dbReference type="NCBI Taxonomy" id="1432052"/>
    <lineage>
        <taxon>Bacteria</taxon>
        <taxon>Bacillati</taxon>
        <taxon>Bacillota</taxon>
        <taxon>Clostridia</taxon>
        <taxon>Lachnospirales</taxon>
        <taxon>Lachnospiraceae</taxon>
        <taxon>Eisenbergiella</taxon>
    </lineage>
</organism>
<dbReference type="InterPro" id="IPR020935">
    <property type="entry name" value="PdiEstase_YfcE_CS"/>
</dbReference>
<reference evidence="8 9" key="1">
    <citation type="submission" date="2016-07" db="EMBL/GenBank/DDBJ databases">
        <title>Characterization of isolates of Eisenbergiella tayi derived from blood cultures, using whole genome sequencing.</title>
        <authorList>
            <person name="Burdz T."/>
            <person name="Wiebe D."/>
            <person name="Huynh C."/>
            <person name="Bernard K."/>
        </authorList>
    </citation>
    <scope>NUCLEOTIDE SEQUENCE [LARGE SCALE GENOMIC DNA]</scope>
    <source>
        <strain evidence="7 8">NML 110608</strain>
        <strain evidence="6 9">NML 120489</strain>
    </source>
</reference>
<dbReference type="EMBL" id="MCGI01000008">
    <property type="protein sequence ID" value="ODM02720.1"/>
    <property type="molecule type" value="Genomic_DNA"/>
</dbReference>
<accession>A0A1E3A5N6</accession>
<dbReference type="Gene3D" id="3.60.21.10">
    <property type="match status" value="1"/>
</dbReference>
<dbReference type="RefSeq" id="WP_009255632.1">
    <property type="nucleotide sequence ID" value="NZ_BAABXS010000001.1"/>
</dbReference>
<evidence type="ECO:0000313" key="6">
    <source>
        <dbReference type="EMBL" id="ODM02720.1"/>
    </source>
</evidence>
<keyword evidence="2 4" id="KW-0479">Metal-binding</keyword>
<dbReference type="GeneID" id="93300875"/>
<name>A0A1E3A5N6_9FIRM</name>
<evidence type="ECO:0000313" key="8">
    <source>
        <dbReference type="Proteomes" id="UP000094067"/>
    </source>
</evidence>
<sequence length="242" mass="27546">MRAAVISDTHDLLRQEVTDIMESCDVIIHAGDVNTQKLAEQLEKKKPLYLVRGNNDGEWASGLPETLWFELEGVSFYMIHNKREIPEVRREADVIIYGHTHNYDCQKEGNTLWLNPGSCGKRRFSLPITMAVLELHNGSYEVERIDLPLAEESAPDRKNTNLEEIYTLERGVAVKRIMKGMDRGESIRMMAEKWRLPENFVEQVCRIRVTHPGVNAAGIVDKMEANDTIKYAAGSHIRKGGQ</sequence>
<dbReference type="SUPFAM" id="SSF56300">
    <property type="entry name" value="Metallo-dependent phosphatases"/>
    <property type="match status" value="1"/>
</dbReference>
<evidence type="ECO:0000259" key="5">
    <source>
        <dbReference type="Pfam" id="PF12850"/>
    </source>
</evidence>
<dbReference type="PROSITE" id="PS01269">
    <property type="entry name" value="UPF0025"/>
    <property type="match status" value="1"/>
</dbReference>
<dbReference type="PANTHER" id="PTHR43165">
    <property type="entry name" value="METALLOPHOSPHOESTERASE"/>
    <property type="match status" value="1"/>
</dbReference>
<protein>
    <recommendedName>
        <fullName evidence="4">Phosphoesterase</fullName>
        <ecNumber evidence="4">3.1.4.-</ecNumber>
    </recommendedName>
</protein>
<dbReference type="InterPro" id="IPR000979">
    <property type="entry name" value="Phosphodiesterase_MJ0936/Vps29"/>
</dbReference>
<dbReference type="AlphaFoldDB" id="A0A1E3A5N6"/>
<comment type="caution">
    <text evidence="7">The sequence shown here is derived from an EMBL/GenBank/DDBJ whole genome shotgun (WGS) entry which is preliminary data.</text>
</comment>